<keyword evidence="1" id="KW-0812">Transmembrane</keyword>
<dbReference type="Proteomes" id="UP000672039">
    <property type="component" value="Chromosome"/>
</dbReference>
<proteinExistence type="predicted"/>
<gene>
    <name evidence="2" type="primary">opgC</name>
    <name evidence="2" type="ORF">J9253_19110</name>
</gene>
<evidence type="ECO:0000313" key="3">
    <source>
        <dbReference type="Proteomes" id="UP000672039"/>
    </source>
</evidence>
<evidence type="ECO:0000256" key="1">
    <source>
        <dbReference type="SAM" id="Phobius"/>
    </source>
</evidence>
<feature type="transmembrane region" description="Helical" evidence="1">
    <location>
        <begin position="34"/>
        <end position="57"/>
    </location>
</feature>
<feature type="transmembrane region" description="Helical" evidence="1">
    <location>
        <begin position="78"/>
        <end position="98"/>
    </location>
</feature>
<feature type="transmembrane region" description="Helical" evidence="1">
    <location>
        <begin position="226"/>
        <end position="246"/>
    </location>
</feature>
<accession>A0ABX7WWR5</accession>
<reference evidence="2 3" key="1">
    <citation type="submission" date="2021-04" db="EMBL/GenBank/DDBJ databases">
        <title>Genomics, taxonomy and metabolism of representatives of sulfur bacteria of the genus Thiothrix: Thiothrix fructosivorans QT, Thiothrix unzii A1T and three new species, Thiothrix subterranea sp. nov., Thiothrix litoralis sp. nov. and 'Candidatus Thiothrix anitrata' sp. nov.</title>
        <authorList>
            <person name="Ravin N.V."/>
            <person name="Smolyakov D."/>
            <person name="Rudenko T.S."/>
            <person name="Mardanov A.V."/>
            <person name="Beletsky A.V."/>
            <person name="Markov N.D."/>
            <person name="Fomenkov A.I."/>
            <person name="Roberts R.J."/>
            <person name="Karnachuk O.V."/>
            <person name="Novikov A."/>
            <person name="Grabovich M.Y."/>
        </authorList>
    </citation>
    <scope>NUCLEOTIDE SEQUENCE [LARGE SCALE GENOMIC DNA]</scope>
    <source>
        <strain evidence="2 3">AS</strain>
    </source>
</reference>
<evidence type="ECO:0000313" key="2">
    <source>
        <dbReference type="EMBL" id="QTR46064.1"/>
    </source>
</evidence>
<dbReference type="PANTHER" id="PTHR38592:SF3">
    <property type="entry name" value="BLL4819 PROTEIN"/>
    <property type="match status" value="1"/>
</dbReference>
<organism evidence="2 3">
    <name type="scientific">Thiothrix litoralis</name>
    <dbReference type="NCBI Taxonomy" id="2891210"/>
    <lineage>
        <taxon>Bacteria</taxon>
        <taxon>Pseudomonadati</taxon>
        <taxon>Pseudomonadota</taxon>
        <taxon>Gammaproteobacteria</taxon>
        <taxon>Thiotrichales</taxon>
        <taxon>Thiotrichaceae</taxon>
        <taxon>Thiothrix</taxon>
    </lineage>
</organism>
<feature type="transmembrane region" description="Helical" evidence="1">
    <location>
        <begin position="275"/>
        <end position="295"/>
    </location>
</feature>
<sequence>MNRDVSLDILRGLMLIIMASDHFGEPVFQHLYEFAGYVSAAEGFVFLSGMLIALVYSRYYTVGGQVLEQRIWQRAGTIYLYHLLVLLAVFVFTVATQWSGAYWTSFAKEMQAEPARGLLSGLLLVYQPPMLDVLPMYVAFMLAAPFALRLMLQYQLIGVAMVLLGSVSFWLAAQYGWGRDLLTLLPKVIMVRVGAFDFMAWQLIFVLGMVLGFLRFSSKSTGNGSWLRVNAWMWSVSFAVVVVLYGQRHGHIPHDLSPVAAWFQEYRHIARDNLAWLRLVNFLAFVVVIAGIISLHQRYNVFKWLALPGRWLAFLGQHSLQVFAYHLVVLYCYIPFRWGAWALTDNQKWVVLVFFLASLSLPALWHKAYLQRKKQAKAQNLKPLCNATIPPVILV</sequence>
<dbReference type="EMBL" id="CP072801">
    <property type="protein sequence ID" value="QTR46064.1"/>
    <property type="molecule type" value="Genomic_DNA"/>
</dbReference>
<feature type="transmembrane region" description="Helical" evidence="1">
    <location>
        <begin position="315"/>
        <end position="336"/>
    </location>
</feature>
<dbReference type="RefSeq" id="WP_210222432.1">
    <property type="nucleotide sequence ID" value="NZ_CP072801.1"/>
</dbReference>
<feature type="transmembrane region" description="Helical" evidence="1">
    <location>
        <begin position="118"/>
        <end position="144"/>
    </location>
</feature>
<name>A0ABX7WWR5_9GAMM</name>
<feature type="transmembrane region" description="Helical" evidence="1">
    <location>
        <begin position="156"/>
        <end position="177"/>
    </location>
</feature>
<dbReference type="PIRSF" id="PIRSF028704">
    <property type="entry name" value="UPC028704"/>
    <property type="match status" value="1"/>
</dbReference>
<dbReference type="PANTHER" id="PTHR38592">
    <property type="entry name" value="BLL4819 PROTEIN"/>
    <property type="match status" value="1"/>
</dbReference>
<protein>
    <submittedName>
        <fullName evidence="2">OpgC domain-containing protein</fullName>
    </submittedName>
</protein>
<dbReference type="Pfam" id="PF10129">
    <property type="entry name" value="OpgC_C"/>
    <property type="match status" value="1"/>
</dbReference>
<keyword evidence="1" id="KW-0472">Membrane</keyword>
<keyword evidence="3" id="KW-1185">Reference proteome</keyword>
<feature type="transmembrane region" description="Helical" evidence="1">
    <location>
        <begin position="189"/>
        <end position="214"/>
    </location>
</feature>
<feature type="transmembrane region" description="Helical" evidence="1">
    <location>
        <begin position="348"/>
        <end position="365"/>
    </location>
</feature>
<dbReference type="InterPro" id="IPR014550">
    <property type="entry name" value="UCP028704_OpgC"/>
</dbReference>
<keyword evidence="1" id="KW-1133">Transmembrane helix</keyword>